<organism evidence="8 9">
    <name type="scientific">Clavelina lepadiformis</name>
    <name type="common">Light-bulb sea squirt</name>
    <name type="synonym">Ascidia lepadiformis</name>
    <dbReference type="NCBI Taxonomy" id="159417"/>
    <lineage>
        <taxon>Eukaryota</taxon>
        <taxon>Metazoa</taxon>
        <taxon>Chordata</taxon>
        <taxon>Tunicata</taxon>
        <taxon>Ascidiacea</taxon>
        <taxon>Aplousobranchia</taxon>
        <taxon>Clavelinidae</taxon>
        <taxon>Clavelina</taxon>
    </lineage>
</organism>
<feature type="compositionally biased region" description="Acidic residues" evidence="7">
    <location>
        <begin position="384"/>
        <end position="404"/>
    </location>
</feature>
<dbReference type="PANTHER" id="PTHR10033">
    <property type="entry name" value="CALSEQUESTRIN"/>
    <property type="match status" value="1"/>
</dbReference>
<dbReference type="PANTHER" id="PTHR10033:SF0">
    <property type="entry name" value="CALSEQUESTRIN"/>
    <property type="match status" value="1"/>
</dbReference>
<keyword evidence="5" id="KW-0514">Muscle protein</keyword>
<gene>
    <name evidence="8" type="ORF">CVLEPA_LOCUS7805</name>
</gene>
<keyword evidence="9" id="KW-1185">Reference proteome</keyword>
<feature type="compositionally biased region" description="Acidic residues" evidence="7">
    <location>
        <begin position="412"/>
        <end position="425"/>
    </location>
</feature>
<feature type="compositionally biased region" description="Basic and acidic residues" evidence="7">
    <location>
        <begin position="426"/>
        <end position="450"/>
    </location>
</feature>
<protein>
    <recommendedName>
        <fullName evidence="6">Calsequestrin</fullName>
    </recommendedName>
</protein>
<accession>A0ABP0FGI6</accession>
<evidence type="ECO:0000256" key="6">
    <source>
        <dbReference type="RuleBase" id="RU000648"/>
    </source>
</evidence>
<dbReference type="CDD" id="cd03074">
    <property type="entry name" value="PDI_b'_Calsequestrin_C"/>
    <property type="match status" value="1"/>
</dbReference>
<comment type="subcellular location">
    <subcellularLocation>
        <location evidence="1">Sarcoplasmic reticulum lumen</location>
    </subcellularLocation>
</comment>
<evidence type="ECO:0000313" key="9">
    <source>
        <dbReference type="Proteomes" id="UP001642483"/>
    </source>
</evidence>
<evidence type="ECO:0000256" key="5">
    <source>
        <dbReference type="ARBA" id="ARBA00023179"/>
    </source>
</evidence>
<keyword evidence="3 6" id="KW-0106">Calcium</keyword>
<proteinExistence type="inferred from homology"/>
<sequence length="450" mass="51813">MLCGKVQAMRLLNAFGTFYLLLGLQLTAGSRGLEFPSHDGKDRLINLSRKNFNRFLKKYDILVVFFTITRDPQNAYEENQWYLTEQMLELAAQITEREGVGFGVVNLQNDRKLAEKLGIFEAGAIYAYKSGHKVAYDGQRSTDFLVEFILELDEHPVEEINTKIEIQAFKRNELSKVIGYFESSSSAAFDDFVDAALDFQPLISFYAVFQKLLAKQLGLTEVNQIDFYEPYMKKSITMSGNLPHDNSDIEDFVSDHKRATLRKLRPINLYDIWEDDINDIHVVAFADESDPEGFEFLQLLKEIAQLHTDDPNLSIVWIDPDDFALLHDYWERTFGVDLSEPQIGVVNVTDADSVWMARRKSRLPTLAELEKWISEVLSGKINTENDDDDYNLDDDVDDDDTEGESNDRNDVDIDDDFDEEDEEEKEEKASAVVEEKKEIRKLSRRSKLDL</sequence>
<evidence type="ECO:0000256" key="3">
    <source>
        <dbReference type="ARBA" id="ARBA00022837"/>
    </source>
</evidence>
<comment type="similarity">
    <text evidence="2 6">Belongs to the calsequestrin family.</text>
</comment>
<dbReference type="SUPFAM" id="SSF52833">
    <property type="entry name" value="Thioredoxin-like"/>
    <property type="match status" value="3"/>
</dbReference>
<comment type="function">
    <text evidence="6">Calsequestrin is a high-capacity, moderate affinity, calcium-binding protein and thus acts as an internal calcium store in muscle.</text>
</comment>
<dbReference type="InterPro" id="IPR036249">
    <property type="entry name" value="Thioredoxin-like_sf"/>
</dbReference>
<dbReference type="EMBL" id="CAWYQH010000046">
    <property type="protein sequence ID" value="CAK8677811.1"/>
    <property type="molecule type" value="Genomic_DNA"/>
</dbReference>
<feature type="region of interest" description="Disordered" evidence="7">
    <location>
        <begin position="383"/>
        <end position="450"/>
    </location>
</feature>
<reference evidence="8 9" key="1">
    <citation type="submission" date="2024-02" db="EMBL/GenBank/DDBJ databases">
        <authorList>
            <person name="Daric V."/>
            <person name="Darras S."/>
        </authorList>
    </citation>
    <scope>NUCLEOTIDE SEQUENCE [LARGE SCALE GENOMIC DNA]</scope>
</reference>
<dbReference type="PRINTS" id="PR00312">
    <property type="entry name" value="CALSEQUESTRN"/>
</dbReference>
<keyword evidence="4" id="KW-0703">Sarcoplasmic reticulum</keyword>
<dbReference type="InterPro" id="IPR001393">
    <property type="entry name" value="Calsequestrin"/>
</dbReference>
<dbReference type="InterPro" id="IPR041860">
    <property type="entry name" value="Calsequestrin_C"/>
</dbReference>
<dbReference type="Proteomes" id="UP001642483">
    <property type="component" value="Unassembled WGS sequence"/>
</dbReference>
<evidence type="ECO:0000256" key="1">
    <source>
        <dbReference type="ARBA" id="ARBA00004564"/>
    </source>
</evidence>
<comment type="caution">
    <text evidence="8">The sequence shown here is derived from an EMBL/GenBank/DDBJ whole genome shotgun (WGS) entry which is preliminary data.</text>
</comment>
<evidence type="ECO:0000256" key="4">
    <source>
        <dbReference type="ARBA" id="ARBA00022951"/>
    </source>
</evidence>
<dbReference type="Gene3D" id="3.40.30.10">
    <property type="entry name" value="Glutaredoxin"/>
    <property type="match status" value="3"/>
</dbReference>
<dbReference type="Pfam" id="PF01216">
    <property type="entry name" value="Calsequestrin"/>
    <property type="match status" value="1"/>
</dbReference>
<evidence type="ECO:0000256" key="2">
    <source>
        <dbReference type="ARBA" id="ARBA00010987"/>
    </source>
</evidence>
<name>A0ABP0FGI6_CLALP</name>
<evidence type="ECO:0000313" key="8">
    <source>
        <dbReference type="EMBL" id="CAK8677811.1"/>
    </source>
</evidence>
<evidence type="ECO:0000256" key="7">
    <source>
        <dbReference type="SAM" id="MobiDB-lite"/>
    </source>
</evidence>